<dbReference type="InterPro" id="IPR004378">
    <property type="entry name" value="F420H2_quin_Rdtase"/>
</dbReference>
<protein>
    <recommendedName>
        <fullName evidence="5">AclJ</fullName>
    </recommendedName>
</protein>
<comment type="catalytic activity">
    <reaction evidence="2">
        <text>oxidized coenzyme F420-(gamma-L-Glu)(n) + a quinol + H(+) = reduced coenzyme F420-(gamma-L-Glu)(n) + a quinone</text>
        <dbReference type="Rhea" id="RHEA:39663"/>
        <dbReference type="Rhea" id="RHEA-COMP:12939"/>
        <dbReference type="Rhea" id="RHEA-COMP:14378"/>
        <dbReference type="ChEBI" id="CHEBI:15378"/>
        <dbReference type="ChEBI" id="CHEBI:24646"/>
        <dbReference type="ChEBI" id="CHEBI:132124"/>
        <dbReference type="ChEBI" id="CHEBI:133980"/>
        <dbReference type="ChEBI" id="CHEBI:139511"/>
    </reaction>
</comment>
<dbReference type="GO" id="GO:0070967">
    <property type="term" value="F:coenzyme F420 binding"/>
    <property type="evidence" value="ECO:0007669"/>
    <property type="project" value="TreeGrafter"/>
</dbReference>
<dbReference type="PANTHER" id="PTHR39428">
    <property type="entry name" value="F420H(2)-DEPENDENT QUINONE REDUCTASE RV1261C"/>
    <property type="match status" value="1"/>
</dbReference>
<sequence length="182" mass="20577">MARGRPYNAAIAAPQKWVTKLHAALFRVTDGKVGGRVVGSPVLLLVTTGRKSGLRRTTPLLYLEDGERRVIVASNGGAAKHPVWWLNLRANPEATVEIGGRKTPVRATEAQGEERARLWKRLVRMYGPYENYRKKTDREIPVILLEPLEQGGPKPTERTHREDDRPRRAPAEDRTRRRLPPP</sequence>
<name>A0A6J4QVB7_9ACTN</name>
<dbReference type="PANTHER" id="PTHR39428:SF1">
    <property type="entry name" value="F420H(2)-DEPENDENT QUINONE REDUCTASE RV1261C"/>
    <property type="match status" value="1"/>
</dbReference>
<dbReference type="SUPFAM" id="SSF50475">
    <property type="entry name" value="FMN-binding split barrel"/>
    <property type="match status" value="1"/>
</dbReference>
<gene>
    <name evidence="4" type="ORF">AVDCRST_MAG02-1129</name>
</gene>
<reference evidence="4" key="1">
    <citation type="submission" date="2020-02" db="EMBL/GenBank/DDBJ databases">
        <authorList>
            <person name="Meier V. D."/>
        </authorList>
    </citation>
    <scope>NUCLEOTIDE SEQUENCE</scope>
    <source>
        <strain evidence="4">AVDCRST_MAG02</strain>
    </source>
</reference>
<feature type="region of interest" description="Disordered" evidence="3">
    <location>
        <begin position="144"/>
        <end position="182"/>
    </location>
</feature>
<proteinExistence type="inferred from homology"/>
<evidence type="ECO:0000313" key="4">
    <source>
        <dbReference type="EMBL" id="CAA9451758.1"/>
    </source>
</evidence>
<feature type="compositionally biased region" description="Basic and acidic residues" evidence="3">
    <location>
        <begin position="155"/>
        <end position="175"/>
    </location>
</feature>
<evidence type="ECO:0008006" key="5">
    <source>
        <dbReference type="Google" id="ProtNLM"/>
    </source>
</evidence>
<organism evidence="4">
    <name type="scientific">uncultured Rubrobacteraceae bacterium</name>
    <dbReference type="NCBI Taxonomy" id="349277"/>
    <lineage>
        <taxon>Bacteria</taxon>
        <taxon>Bacillati</taxon>
        <taxon>Actinomycetota</taxon>
        <taxon>Rubrobacteria</taxon>
        <taxon>Rubrobacterales</taxon>
        <taxon>Rubrobacteraceae</taxon>
        <taxon>environmental samples</taxon>
    </lineage>
</organism>
<evidence type="ECO:0000256" key="1">
    <source>
        <dbReference type="ARBA" id="ARBA00008710"/>
    </source>
</evidence>
<dbReference type="AlphaFoldDB" id="A0A6J4QVB7"/>
<dbReference type="Gene3D" id="2.30.110.10">
    <property type="entry name" value="Electron Transport, Fmn-binding Protein, Chain A"/>
    <property type="match status" value="1"/>
</dbReference>
<dbReference type="EMBL" id="CADCVH010000031">
    <property type="protein sequence ID" value="CAA9451758.1"/>
    <property type="molecule type" value="Genomic_DNA"/>
</dbReference>
<evidence type="ECO:0000256" key="2">
    <source>
        <dbReference type="ARBA" id="ARBA00049106"/>
    </source>
</evidence>
<dbReference type="InterPro" id="IPR012349">
    <property type="entry name" value="Split_barrel_FMN-bd"/>
</dbReference>
<dbReference type="Pfam" id="PF04075">
    <property type="entry name" value="F420H2_quin_red"/>
    <property type="match status" value="1"/>
</dbReference>
<comment type="similarity">
    <text evidence="1">Belongs to the F420H(2)-dependent quinone reductase family.</text>
</comment>
<dbReference type="GO" id="GO:0016491">
    <property type="term" value="F:oxidoreductase activity"/>
    <property type="evidence" value="ECO:0007669"/>
    <property type="project" value="InterPro"/>
</dbReference>
<evidence type="ECO:0000256" key="3">
    <source>
        <dbReference type="SAM" id="MobiDB-lite"/>
    </source>
</evidence>
<accession>A0A6J4QVB7</accession>
<dbReference type="NCBIfam" id="TIGR00026">
    <property type="entry name" value="hi_GC_TIGR00026"/>
    <property type="match status" value="1"/>
</dbReference>
<dbReference type="GO" id="GO:0005886">
    <property type="term" value="C:plasma membrane"/>
    <property type="evidence" value="ECO:0007669"/>
    <property type="project" value="TreeGrafter"/>
</dbReference>